<dbReference type="CDD" id="cd18088">
    <property type="entry name" value="Nep1-like"/>
    <property type="match status" value="1"/>
</dbReference>
<dbReference type="GO" id="GO:0070475">
    <property type="term" value="P:rRNA base methylation"/>
    <property type="evidence" value="ECO:0007669"/>
    <property type="project" value="InterPro"/>
</dbReference>
<reference evidence="10" key="2">
    <citation type="submission" date="2021-03" db="UniProtKB">
        <authorList>
            <consortium name="EnsemblPlants"/>
        </authorList>
    </citation>
    <scope>IDENTIFICATION</scope>
</reference>
<keyword evidence="3" id="KW-0698">rRNA processing</keyword>
<keyword evidence="5" id="KW-0808">Transferase</keyword>
<reference evidence="10" key="1">
    <citation type="journal article" date="2017" name="Nature">
        <title>The genome of Chenopodium quinoa.</title>
        <authorList>
            <person name="Jarvis D.E."/>
            <person name="Ho Y.S."/>
            <person name="Lightfoot D.J."/>
            <person name="Schmoeckel S.M."/>
            <person name="Li B."/>
            <person name="Borm T.J.A."/>
            <person name="Ohyanagi H."/>
            <person name="Mineta K."/>
            <person name="Michell C.T."/>
            <person name="Saber N."/>
            <person name="Kharbatia N.M."/>
            <person name="Rupper R.R."/>
            <person name="Sharp A.R."/>
            <person name="Dally N."/>
            <person name="Boughton B.A."/>
            <person name="Woo Y.H."/>
            <person name="Gao G."/>
            <person name="Schijlen E.G.W.M."/>
            <person name="Guo X."/>
            <person name="Momin A.A."/>
            <person name="Negrao S."/>
            <person name="Al-Babili S."/>
            <person name="Gehring C."/>
            <person name="Roessner U."/>
            <person name="Jung C."/>
            <person name="Murphy K."/>
            <person name="Arold S.T."/>
            <person name="Gojobori T."/>
            <person name="van der Linden C.G."/>
            <person name="van Loo E.N."/>
            <person name="Jellen E.N."/>
            <person name="Maughan P.J."/>
            <person name="Tester M."/>
        </authorList>
    </citation>
    <scope>NUCLEOTIDE SEQUENCE [LARGE SCALE GENOMIC DNA]</scope>
    <source>
        <strain evidence="10">cv. PI 614886</strain>
    </source>
</reference>
<keyword evidence="2" id="KW-0690">Ribosome biogenesis</keyword>
<dbReference type="InterPro" id="IPR029028">
    <property type="entry name" value="Alpha/beta_knot_MTases"/>
</dbReference>
<evidence type="ECO:0000256" key="4">
    <source>
        <dbReference type="ARBA" id="ARBA00022603"/>
    </source>
</evidence>
<dbReference type="InterPro" id="IPR005304">
    <property type="entry name" value="Rbsml_bgen_MeTrfase_EMG1/NEP1"/>
</dbReference>
<dbReference type="OMA" id="MTHGNID"/>
<dbReference type="Gene3D" id="3.40.1280.10">
    <property type="match status" value="2"/>
</dbReference>
<keyword evidence="6" id="KW-0949">S-adenosyl-L-methionine</keyword>
<keyword evidence="7" id="KW-0699">rRNA-binding</keyword>
<dbReference type="Pfam" id="PF03587">
    <property type="entry name" value="EMG1"/>
    <property type="match status" value="2"/>
</dbReference>
<dbReference type="EnsemblPlants" id="AUR62014167-RA">
    <property type="protein sequence ID" value="AUR62014167-RA:cds"/>
    <property type="gene ID" value="AUR62014167"/>
</dbReference>
<evidence type="ECO:0000256" key="5">
    <source>
        <dbReference type="ARBA" id="ARBA00022679"/>
    </source>
</evidence>
<dbReference type="GO" id="GO:0070037">
    <property type="term" value="F:rRNA (pseudouridine) methyltransferase activity"/>
    <property type="evidence" value="ECO:0007669"/>
    <property type="project" value="InterPro"/>
</dbReference>
<evidence type="ECO:0000313" key="11">
    <source>
        <dbReference type="Proteomes" id="UP000596660"/>
    </source>
</evidence>
<accession>A0A803LJM0</accession>
<dbReference type="PANTHER" id="PTHR12636">
    <property type="entry name" value="NEP1/MRA1"/>
    <property type="match status" value="1"/>
</dbReference>
<evidence type="ECO:0000256" key="8">
    <source>
        <dbReference type="ARBA" id="ARBA00022884"/>
    </source>
</evidence>
<dbReference type="GO" id="GO:0019843">
    <property type="term" value="F:rRNA binding"/>
    <property type="evidence" value="ECO:0007669"/>
    <property type="project" value="UniProtKB-KW"/>
</dbReference>
<dbReference type="Proteomes" id="UP000596660">
    <property type="component" value="Unplaced"/>
</dbReference>
<dbReference type="Gramene" id="AUR62014167-RA">
    <property type="protein sequence ID" value="AUR62014167-RA:cds"/>
    <property type="gene ID" value="AUR62014167"/>
</dbReference>
<evidence type="ECO:0000256" key="6">
    <source>
        <dbReference type="ARBA" id="ARBA00022691"/>
    </source>
</evidence>
<evidence type="ECO:0000256" key="1">
    <source>
        <dbReference type="ARBA" id="ARBA00008115"/>
    </source>
</evidence>
<proteinExistence type="inferred from homology"/>
<name>A0A803LJM0_CHEQI</name>
<evidence type="ECO:0000256" key="9">
    <source>
        <dbReference type="SAM" id="MobiDB-lite"/>
    </source>
</evidence>
<comment type="similarity">
    <text evidence="1">Belongs to the class IV-like SAM-binding methyltransferase superfamily. RNA methyltransferase NEP1 family.</text>
</comment>
<keyword evidence="4" id="KW-0489">Methyltransferase</keyword>
<dbReference type="PANTHER" id="PTHR12636:SF5">
    <property type="entry name" value="RIBOSOMAL RNA SMALL SUBUNIT METHYLTRANSFERASE NEP1"/>
    <property type="match status" value="1"/>
</dbReference>
<evidence type="ECO:0000256" key="2">
    <source>
        <dbReference type="ARBA" id="ARBA00022517"/>
    </source>
</evidence>
<evidence type="ECO:0008006" key="12">
    <source>
        <dbReference type="Google" id="ProtNLM"/>
    </source>
</evidence>
<dbReference type="GO" id="GO:0032040">
    <property type="term" value="C:small-subunit processome"/>
    <property type="evidence" value="ECO:0007669"/>
    <property type="project" value="TreeGrafter"/>
</dbReference>
<organism evidence="10 11">
    <name type="scientific">Chenopodium quinoa</name>
    <name type="common">Quinoa</name>
    <dbReference type="NCBI Taxonomy" id="63459"/>
    <lineage>
        <taxon>Eukaryota</taxon>
        <taxon>Viridiplantae</taxon>
        <taxon>Streptophyta</taxon>
        <taxon>Embryophyta</taxon>
        <taxon>Tracheophyta</taxon>
        <taxon>Spermatophyta</taxon>
        <taxon>Magnoliopsida</taxon>
        <taxon>eudicotyledons</taxon>
        <taxon>Gunneridae</taxon>
        <taxon>Pentapetalae</taxon>
        <taxon>Caryophyllales</taxon>
        <taxon>Chenopodiaceae</taxon>
        <taxon>Chenopodioideae</taxon>
        <taxon>Atripliceae</taxon>
        <taxon>Chenopodium</taxon>
    </lineage>
</organism>
<dbReference type="InterPro" id="IPR029026">
    <property type="entry name" value="tRNA_m1G_MTases_N"/>
</dbReference>
<dbReference type="AlphaFoldDB" id="A0A803LJM0"/>
<evidence type="ECO:0000256" key="7">
    <source>
        <dbReference type="ARBA" id="ARBA00022730"/>
    </source>
</evidence>
<protein>
    <recommendedName>
        <fullName evidence="12">Ribosomal RNA small subunit methyltransferase NEP1</fullName>
    </recommendedName>
</protein>
<sequence>MPRPLGVKAGKKRKKREEKYDKEEDEQVEMVQEDVPAAATIEETAEDDKVAEDLADDMPGIPVTITKQKSQPGAVFVLERASLEVAKVGKTYQILNSEDHANFLMKHKKNPTDYRPDIVHQAGRIQSVYVKTEKGVLFEVKPHVRIPRTYKHFAGIMCFSSSSEKLVDIQKYVDAVKDDSNFVFVVGAMAHGKVDDEYVEDYISISGYPMSAAWCNAGICEGLQHKWSVL</sequence>
<evidence type="ECO:0000313" key="10">
    <source>
        <dbReference type="EnsemblPlants" id="AUR62014167-RA:cds"/>
    </source>
</evidence>
<dbReference type="SUPFAM" id="SSF75217">
    <property type="entry name" value="alpha/beta knot"/>
    <property type="match status" value="1"/>
</dbReference>
<evidence type="ECO:0000256" key="3">
    <source>
        <dbReference type="ARBA" id="ARBA00022552"/>
    </source>
</evidence>
<feature type="region of interest" description="Disordered" evidence="9">
    <location>
        <begin position="1"/>
        <end position="29"/>
    </location>
</feature>
<keyword evidence="8" id="KW-0694">RNA-binding</keyword>
<keyword evidence="11" id="KW-1185">Reference proteome</keyword>